<dbReference type="InterPro" id="IPR029069">
    <property type="entry name" value="HotDog_dom_sf"/>
</dbReference>
<dbReference type="InterPro" id="IPR006683">
    <property type="entry name" value="Thioestr_dom"/>
</dbReference>
<dbReference type="PANTHER" id="PTHR43240">
    <property type="entry name" value="1,4-DIHYDROXY-2-NAPHTHOYL-COA THIOESTERASE 1"/>
    <property type="match status" value="1"/>
</dbReference>
<comment type="similarity">
    <text evidence="1">Belongs to the thioesterase PaaI family.</text>
</comment>
<dbReference type="Proteomes" id="UP001165488">
    <property type="component" value="Unassembled WGS sequence"/>
</dbReference>
<comment type="caution">
    <text evidence="4">The sequence shown here is derived from an EMBL/GenBank/DDBJ whole genome shotgun (WGS) entry which is preliminary data.</text>
</comment>
<evidence type="ECO:0000259" key="3">
    <source>
        <dbReference type="Pfam" id="PF03061"/>
    </source>
</evidence>
<proteinExistence type="inferred from homology"/>
<evidence type="ECO:0000256" key="1">
    <source>
        <dbReference type="ARBA" id="ARBA00008324"/>
    </source>
</evidence>
<dbReference type="NCBIfam" id="TIGR00369">
    <property type="entry name" value="unchar_dom_1"/>
    <property type="match status" value="1"/>
</dbReference>
<dbReference type="EMBL" id="JAKZGS010000001">
    <property type="protein sequence ID" value="MCH7396393.1"/>
    <property type="molecule type" value="Genomic_DNA"/>
</dbReference>
<keyword evidence="2" id="KW-0378">Hydrolase</keyword>
<dbReference type="Pfam" id="PF03061">
    <property type="entry name" value="4HBT"/>
    <property type="match status" value="1"/>
</dbReference>
<name>A0ABS9UIE8_9BACT</name>
<dbReference type="InterPro" id="IPR003736">
    <property type="entry name" value="PAAI_dom"/>
</dbReference>
<sequence>MIFPSNLTIDTLNQWGENTMTDFLGIKFTQIGEDFLEATMPVDHRTKQPLGLLHGGANVVLAETMGSVAATLTVDQKKQYCVGLEINANHLKSVKEGFVKGITKPIHIGKKTQVWEIKIYTENGELTCISRITMAVIDKK</sequence>
<evidence type="ECO:0000256" key="2">
    <source>
        <dbReference type="ARBA" id="ARBA00022801"/>
    </source>
</evidence>
<dbReference type="PANTHER" id="PTHR43240:SF5">
    <property type="entry name" value="1,4-DIHYDROXY-2-NAPHTHOYL-COA THIOESTERASE 1"/>
    <property type="match status" value="1"/>
</dbReference>
<accession>A0ABS9UIE8</accession>
<evidence type="ECO:0000313" key="5">
    <source>
        <dbReference type="Proteomes" id="UP001165488"/>
    </source>
</evidence>
<dbReference type="CDD" id="cd03443">
    <property type="entry name" value="PaaI_thioesterase"/>
    <property type="match status" value="1"/>
</dbReference>
<dbReference type="Gene3D" id="3.10.129.10">
    <property type="entry name" value="Hotdog Thioesterase"/>
    <property type="match status" value="1"/>
</dbReference>
<keyword evidence="5" id="KW-1185">Reference proteome</keyword>
<gene>
    <name evidence="4" type="ORF">MM236_00260</name>
</gene>
<organism evidence="4 5">
    <name type="scientific">Belliella calami</name>
    <dbReference type="NCBI Taxonomy" id="2923436"/>
    <lineage>
        <taxon>Bacteria</taxon>
        <taxon>Pseudomonadati</taxon>
        <taxon>Bacteroidota</taxon>
        <taxon>Cytophagia</taxon>
        <taxon>Cytophagales</taxon>
        <taxon>Cyclobacteriaceae</taxon>
        <taxon>Belliella</taxon>
    </lineage>
</organism>
<dbReference type="SUPFAM" id="SSF54637">
    <property type="entry name" value="Thioesterase/thiol ester dehydrase-isomerase"/>
    <property type="match status" value="1"/>
</dbReference>
<reference evidence="4" key="1">
    <citation type="submission" date="2022-03" db="EMBL/GenBank/DDBJ databases">
        <title>De novo assembled genomes of Belliella spp. (Cyclobacteriaceae) strains.</title>
        <authorList>
            <person name="Szabo A."/>
            <person name="Korponai K."/>
            <person name="Felfoldi T."/>
        </authorList>
    </citation>
    <scope>NUCLEOTIDE SEQUENCE</scope>
    <source>
        <strain evidence="4">DSM 107340</strain>
    </source>
</reference>
<dbReference type="RefSeq" id="WP_241272915.1">
    <property type="nucleotide sequence ID" value="NZ_JAKZGS010000001.1"/>
</dbReference>
<protein>
    <submittedName>
        <fullName evidence="4">Hotdog fold thioesterase</fullName>
    </submittedName>
</protein>
<feature type="domain" description="Thioesterase" evidence="3">
    <location>
        <begin position="51"/>
        <end position="128"/>
    </location>
</feature>
<evidence type="ECO:0000313" key="4">
    <source>
        <dbReference type="EMBL" id="MCH7396393.1"/>
    </source>
</evidence>